<name>A0AAD5VD31_9APHY</name>
<dbReference type="AlphaFoldDB" id="A0AAD5VD31"/>
<feature type="transmembrane region" description="Helical" evidence="1">
    <location>
        <begin position="36"/>
        <end position="58"/>
    </location>
</feature>
<keyword evidence="3" id="KW-1185">Reference proteome</keyword>
<comment type="caution">
    <text evidence="2">The sequence shown here is derived from an EMBL/GenBank/DDBJ whole genome shotgun (WGS) entry which is preliminary data.</text>
</comment>
<keyword evidence="1" id="KW-0472">Membrane</keyword>
<reference evidence="2" key="1">
    <citation type="submission" date="2022-07" db="EMBL/GenBank/DDBJ databases">
        <title>Genome Sequence of Physisporinus lineatus.</title>
        <authorList>
            <person name="Buettner E."/>
        </authorList>
    </citation>
    <scope>NUCLEOTIDE SEQUENCE</scope>
    <source>
        <strain evidence="2">VT162</strain>
    </source>
</reference>
<organism evidence="2 3">
    <name type="scientific">Meripilus lineatus</name>
    <dbReference type="NCBI Taxonomy" id="2056292"/>
    <lineage>
        <taxon>Eukaryota</taxon>
        <taxon>Fungi</taxon>
        <taxon>Dikarya</taxon>
        <taxon>Basidiomycota</taxon>
        <taxon>Agaricomycotina</taxon>
        <taxon>Agaricomycetes</taxon>
        <taxon>Polyporales</taxon>
        <taxon>Meripilaceae</taxon>
        <taxon>Meripilus</taxon>
    </lineage>
</organism>
<evidence type="ECO:0000313" key="2">
    <source>
        <dbReference type="EMBL" id="KAJ3492228.1"/>
    </source>
</evidence>
<evidence type="ECO:0000256" key="1">
    <source>
        <dbReference type="SAM" id="Phobius"/>
    </source>
</evidence>
<gene>
    <name evidence="2" type="ORF">NLI96_g106</name>
</gene>
<proteinExistence type="predicted"/>
<keyword evidence="1" id="KW-1133">Transmembrane helix</keyword>
<sequence length="226" mass="25683">MRSVNHQTSPLHVLISLSFQAHNCTAGTNVGSISVWLYYVLAMTYDVITLGISLFYLIHTAPKLSRLSELAKIFQHRQFNLVSGERATNPGMSTPEIVENVIFIIEPYRPGGYSPRDAAAEAHTRYSTQTVTRQLTSGRDIVHAMRSQFDTTQKDPLDEEFSLGPNAIHPQRYIRDVRTDIGNLTDDTELDVHVRVQRSVTVDYNPGAYERESYRIPRRAWDSTTR</sequence>
<accession>A0AAD5VD31</accession>
<dbReference type="EMBL" id="JANAWD010000002">
    <property type="protein sequence ID" value="KAJ3492228.1"/>
    <property type="molecule type" value="Genomic_DNA"/>
</dbReference>
<keyword evidence="1" id="KW-0812">Transmembrane</keyword>
<evidence type="ECO:0000313" key="3">
    <source>
        <dbReference type="Proteomes" id="UP001212997"/>
    </source>
</evidence>
<dbReference type="Proteomes" id="UP001212997">
    <property type="component" value="Unassembled WGS sequence"/>
</dbReference>
<protein>
    <submittedName>
        <fullName evidence="2">Uncharacterized protein</fullName>
    </submittedName>
</protein>